<evidence type="ECO:0000259" key="3">
    <source>
        <dbReference type="PROSITE" id="PS50003"/>
    </source>
</evidence>
<evidence type="ECO:0000259" key="4">
    <source>
        <dbReference type="PROSITE" id="PS51650"/>
    </source>
</evidence>
<dbReference type="InterPro" id="IPR026791">
    <property type="entry name" value="DOCK"/>
</dbReference>
<feature type="domain" description="PH" evidence="3">
    <location>
        <begin position="174"/>
        <end position="281"/>
    </location>
</feature>
<dbReference type="InterPro" id="IPR027007">
    <property type="entry name" value="C2_DOCK-type_domain"/>
</dbReference>
<dbReference type="Ensembl" id="ENSSGRT00000082601.1">
    <property type="protein sequence ID" value="ENSSGRP00000077589.1"/>
    <property type="gene ID" value="ENSSGRG00000038779.1"/>
</dbReference>
<dbReference type="Pfam" id="PF06920">
    <property type="entry name" value="DHR-2_Lobe_A"/>
    <property type="match status" value="1"/>
</dbReference>
<dbReference type="InterPro" id="IPR046773">
    <property type="entry name" value="DOCKER_Lobe_C"/>
</dbReference>
<evidence type="ECO:0000313" key="7">
    <source>
        <dbReference type="Proteomes" id="UP000472262"/>
    </source>
</evidence>
<name>A0A672QNJ3_SINGR</name>
<feature type="domain" description="DOCKER" evidence="5">
    <location>
        <begin position="1378"/>
        <end position="1816"/>
    </location>
</feature>
<dbReference type="InterPro" id="IPR037809">
    <property type="entry name" value="C2_Dock-D"/>
</dbReference>
<accession>A0A672QNJ3</accession>
<evidence type="ECO:0000256" key="2">
    <source>
        <dbReference type="PROSITE-ProRule" id="PRU00983"/>
    </source>
</evidence>
<dbReference type="InterPro" id="IPR011993">
    <property type="entry name" value="PH-like_dom_sf"/>
</dbReference>
<gene>
    <name evidence="6" type="primary">dock11</name>
</gene>
<dbReference type="Gene3D" id="1.25.40.410">
    <property type="match status" value="1"/>
</dbReference>
<protein>
    <submittedName>
        <fullName evidence="6">Dedicator of cytokinesis protein 11-like</fullName>
    </submittedName>
</protein>
<dbReference type="Pfam" id="PF20422">
    <property type="entry name" value="DHR-2_Lobe_B"/>
    <property type="match status" value="1"/>
</dbReference>
<dbReference type="FunFam" id="1.20.58.740:FF:000001">
    <property type="entry name" value="dedicator of cytokinesis protein 9 isoform X1"/>
    <property type="match status" value="1"/>
</dbReference>
<dbReference type="Gene3D" id="2.30.29.30">
    <property type="entry name" value="Pleckstrin-homology domain (PH domain)/Phosphotyrosine-binding domain (PTB)"/>
    <property type="match status" value="1"/>
</dbReference>
<dbReference type="Proteomes" id="UP000472262">
    <property type="component" value="Unassembled WGS sequence"/>
</dbReference>
<dbReference type="InterPro" id="IPR035892">
    <property type="entry name" value="C2_domain_sf"/>
</dbReference>
<dbReference type="PROSITE" id="PS51650">
    <property type="entry name" value="C2_DOCK"/>
    <property type="match status" value="1"/>
</dbReference>
<keyword evidence="7" id="KW-1185">Reference proteome</keyword>
<dbReference type="PROSITE" id="PS50003">
    <property type="entry name" value="PH_DOMAIN"/>
    <property type="match status" value="1"/>
</dbReference>
<sequence length="1823" mass="208851">MGGANAGKTMSEVRKFTKRLSKPGTAAELRQSVSEAVRTSIAQPKIIEPLDYENVVFQRKAQIHSDPQRDLLVWPADDVSVTQIQRQRRTIVPSVPQNAEKEAKSLFAKECIKMYNTNWHVINYNYEAFSGDFRTLPCKGMKMEKLPNQVFEVDEGEEVRDINDSSSLCSQRGGVMKQGWLQKANINSSLSVSMKVFKRRYFYLSQLPDGSYILNSYKDEKNYKESKGSIYLDSCIDVVPCPKMKRNSFELKMQERYSHYLAADSEAEMEEWVNTLKQALLSTLDDRRNGSEPSEGSLDSFGRIFLCLCEAMRKINKLYLSLPLQRLDFSGIEPDVKPFEERFGRRIMVSCHDLTFSLQGCVSEKNDGILTNVEPFFISLALFDLSKGCKISADFHVDLNPPCVREMLQEGSPGTPKEPEGGDGNETVRGIFSVTNPHTDIFLLARVEKVLQNGITHCTEPYIKTSDISKTVQKVLKTAKQTCQRLGQYRMPFAWAAKQVFKDYQGSLDIEGKFSPLYRQDSSKISTEDQIKLDIFVRRPEKNKLQIIPGQINITVECVPPDLSNSVTPSYIPVKPFEEQCERVSVEVEEFVLEEARYNHPFTIYKNHLYVYPQQLKYDNQKTFAKARNIAVCVQFKDSDDEGAAPLKCIYGKPGVPLYTTSAFAAVLHHNQCPEFYDEIKIELPVHVHEKHHILFTFYHISCEVGNKTTTKKRDGVETLVGYSWTPLLKDGRIQSSELQLPVSANLPAGYMYDKGQDSKKSSPDIKWVENAKPLFKVRAYVASTIYTQDLHLHNFFQYCQLMRSTSQGNPAELVKYLKCLHAVETQVSIKFLPTVLVQLFEILTMASKESRDIAVNSTRVIIHIVSQCHEEGLEHYLRSFLKVQHYISLPFSFCLILQYSWFFFETMAKSMAQYLQDVNNVKHFLQMPRAQRFPESFHQALQSLLLSIMPHITIRYVEIPEEARCVNFSLACFIKRCLTFMNRGFAFSLINDYMCGYSLKDPKALTEMKFDFLMTVCNHEHYIPLNLPMAFGRTKLQRVQDQSLEYSLTEDYCKNHFLVGLLLREVADGLQGCPEIRQLAVAALKNLMIKHAMDDRYNAFKVSCLHRRGSTMSNVPTTGRLGQYEIRGLLLCFLHIVRTLSDGKHTLAFFYPGGPTEAETNHQSLLEGNMSTEACLTVLDVLSLFTQCFKNQLLDSDGHNALMTKVFDTYLTLLKAGQSETAIKHIFASLRAFIIKVPLFKGRVTLCGSLCYEVLKCCMSKLSVLRGEASALLYLLMRNNFEYTKRKSFLRMHLQIIIAVSQLIADVALTGSSRFQESLSIINNFANSDKAMKTTTFPSEVKGLTMRIRTVLMATAQMREHEKDPEMLLDLQYSLARSYASTPELRRTWLDSMARAHSKNGDFSEAAMCNVHVAALVAEYLHRKSKFAKGSLLSTKEQFPSGLAAFKKITHNIDEEGAMKEDIGMQDVYYTEDVLVEQLEVCVEGLWKAERFELITHIARLIIPVYEKRHEFEKLRRLYDTLQRAYAKILEVMQSGRRLLGTYFRVAFYGQVFFEEEDGKEYIYKEPKLTGLPEISLRLISLYGEKFGAENVKIIQDSNKVNQKDLDPKFAYIQVTFVKPYFDEKELAERKTDFEKCHNIQRFVFETPFTLTGKKQGVVEEQCKRRTILTTANSFPYVKKRIKVVGEKHLELKPIDVAIDEMKERSAELTKLCSNQEVNMITLQLKLQGCVSVQVNAGPMAYARAFLDESKSGQSSKKVKELKEIFRQFVNACSMALEINERLIKEDQYEYHEGLKTNFKSMVKELSDIIHEQVFVWSFPFL</sequence>
<dbReference type="SMART" id="SM00233">
    <property type="entry name" value="PH"/>
    <property type="match status" value="1"/>
</dbReference>
<evidence type="ECO:0000259" key="5">
    <source>
        <dbReference type="PROSITE" id="PS51651"/>
    </source>
</evidence>
<reference evidence="6" key="1">
    <citation type="submission" date="2025-08" db="UniProtKB">
        <authorList>
            <consortium name="Ensembl"/>
        </authorList>
    </citation>
    <scope>IDENTIFICATION</scope>
</reference>
<dbReference type="InterPro" id="IPR046770">
    <property type="entry name" value="DOCKER_Lobe_B"/>
</dbReference>
<dbReference type="Pfam" id="PF14429">
    <property type="entry name" value="DOCK-C2"/>
    <property type="match status" value="1"/>
</dbReference>
<dbReference type="Pfam" id="PF00169">
    <property type="entry name" value="PH"/>
    <property type="match status" value="1"/>
</dbReference>
<dbReference type="SUPFAM" id="SSF50729">
    <property type="entry name" value="PH domain-like"/>
    <property type="match status" value="1"/>
</dbReference>
<dbReference type="GO" id="GO:0051491">
    <property type="term" value="P:positive regulation of filopodium assembly"/>
    <property type="evidence" value="ECO:0007669"/>
    <property type="project" value="TreeGrafter"/>
</dbReference>
<dbReference type="InterPro" id="IPR043162">
    <property type="entry name" value="DOCK_C_lobe_C"/>
</dbReference>
<evidence type="ECO:0000256" key="1">
    <source>
        <dbReference type="ARBA" id="ARBA00022658"/>
    </source>
</evidence>
<dbReference type="CDD" id="cd08697">
    <property type="entry name" value="C2_Dock-D"/>
    <property type="match status" value="1"/>
</dbReference>
<evidence type="ECO:0000313" key="6">
    <source>
        <dbReference type="Ensembl" id="ENSSGRP00000077589.1"/>
    </source>
</evidence>
<dbReference type="GO" id="GO:0005085">
    <property type="term" value="F:guanyl-nucleotide exchange factor activity"/>
    <property type="evidence" value="ECO:0007669"/>
    <property type="project" value="UniProtKB-KW"/>
</dbReference>
<proteinExistence type="inferred from homology"/>
<dbReference type="InterPro" id="IPR021816">
    <property type="entry name" value="DOCK_C/D_N"/>
</dbReference>
<dbReference type="CDD" id="cd13267">
    <property type="entry name" value="PH_DOCK-D"/>
    <property type="match status" value="1"/>
</dbReference>
<dbReference type="InterPro" id="IPR027357">
    <property type="entry name" value="DOCKER_dom"/>
</dbReference>
<dbReference type="PANTHER" id="PTHR23317">
    <property type="entry name" value="DEDICATOR OF CYTOKINESIS DOCK"/>
    <property type="match status" value="1"/>
</dbReference>
<dbReference type="InterPro" id="IPR001849">
    <property type="entry name" value="PH_domain"/>
</dbReference>
<dbReference type="InterPro" id="IPR046769">
    <property type="entry name" value="DOCKER_Lobe_A"/>
</dbReference>
<dbReference type="PROSITE" id="PS51651">
    <property type="entry name" value="DOCKER"/>
    <property type="match status" value="1"/>
</dbReference>
<dbReference type="Pfam" id="PF11878">
    <property type="entry name" value="DOCK_C-D_N"/>
    <property type="match status" value="1"/>
</dbReference>
<dbReference type="PANTHER" id="PTHR23317:SF81">
    <property type="entry name" value="DEDICATOR OF CYTOKINESIS PROTEIN 11"/>
    <property type="match status" value="1"/>
</dbReference>
<keyword evidence="1" id="KW-0344">Guanine-nucleotide releasing factor</keyword>
<reference evidence="6" key="2">
    <citation type="submission" date="2025-09" db="UniProtKB">
        <authorList>
            <consortium name="Ensembl"/>
        </authorList>
    </citation>
    <scope>IDENTIFICATION</scope>
</reference>
<feature type="domain" description="C2 DOCK-type" evidence="4">
    <location>
        <begin position="606"/>
        <end position="783"/>
    </location>
</feature>
<dbReference type="InterPro" id="IPR043161">
    <property type="entry name" value="DOCK_C_lobe_A"/>
</dbReference>
<dbReference type="Pfam" id="PF20421">
    <property type="entry name" value="DHR-2_Lobe_C"/>
    <property type="match status" value="1"/>
</dbReference>
<dbReference type="Gene3D" id="1.20.58.740">
    <property type="match status" value="1"/>
</dbReference>
<dbReference type="Gene3D" id="2.60.40.150">
    <property type="entry name" value="C2 domain"/>
    <property type="match status" value="1"/>
</dbReference>
<organism evidence="6 7">
    <name type="scientific">Sinocyclocheilus grahami</name>
    <name type="common">Dianchi golden-line fish</name>
    <name type="synonym">Barbus grahami</name>
    <dbReference type="NCBI Taxonomy" id="75366"/>
    <lineage>
        <taxon>Eukaryota</taxon>
        <taxon>Metazoa</taxon>
        <taxon>Chordata</taxon>
        <taxon>Craniata</taxon>
        <taxon>Vertebrata</taxon>
        <taxon>Euteleostomi</taxon>
        <taxon>Actinopterygii</taxon>
        <taxon>Neopterygii</taxon>
        <taxon>Teleostei</taxon>
        <taxon>Ostariophysi</taxon>
        <taxon>Cypriniformes</taxon>
        <taxon>Cyprinidae</taxon>
        <taxon>Cyprininae</taxon>
        <taxon>Sinocyclocheilus</taxon>
    </lineage>
</organism>
<comment type="similarity">
    <text evidence="2">Belongs to the DOCK family.</text>
</comment>
<dbReference type="GO" id="GO:0007264">
    <property type="term" value="P:small GTPase-mediated signal transduction"/>
    <property type="evidence" value="ECO:0007669"/>
    <property type="project" value="InterPro"/>
</dbReference>